<evidence type="ECO:0000313" key="10">
    <source>
        <dbReference type="EMBL" id="TGH27284.1"/>
    </source>
</evidence>
<evidence type="ECO:0000256" key="2">
    <source>
        <dbReference type="ARBA" id="ARBA00004953"/>
    </source>
</evidence>
<gene>
    <name evidence="10" type="primary">cobD</name>
    <name evidence="10" type="ORF">ERJ68_01315</name>
</gene>
<evidence type="ECO:0000256" key="3">
    <source>
        <dbReference type="ARBA" id="ARBA00006263"/>
    </source>
</evidence>
<proteinExistence type="inferred from homology"/>
<dbReference type="EMBL" id="SRMN01000012">
    <property type="protein sequence ID" value="TGH27284.1"/>
    <property type="molecule type" value="Genomic_DNA"/>
</dbReference>
<dbReference type="AlphaFoldDB" id="A0A524RVA9"/>
<sequence>TASLLDRLIGDPLSCFHPVQALGWLISRCRALLEPPCRGHPAGLSLAGLAITLLVSAGAVLAGHALERLTLLWPAVGLPLLLAGLASCLAGRSLRDAVEAVLALLRCDALEAARCQLARVVGRDVNQLDRSEILRALAETASENAIDGAFAPLFWMLLGAALWGLGFPLGPLALGWGFKAASTLDSMLGYRQGNLRWLGTSAARLDDVLVWLPCRLAALTVALLSKQPTLACMARATREARSDPSPNAGLSEAIYANALGMALGGTNRYGTQLVHKPLLGQGHPPPGEADVLACLRMTRAGLTSWLLISLAIVLTVCLG</sequence>
<reference evidence="10 11" key="1">
    <citation type="journal article" date="2019" name="mSystems">
        <title>Life at home and on the roam: Genomic adaptions reflect the dual lifestyle of an intracellular, facultative symbiont.</title>
        <authorList>
            <person name="Burgsdorf I."/>
        </authorList>
    </citation>
    <scope>NUCLEOTIDE SEQUENCE [LARGE SCALE GENOMIC DNA]</scope>
    <source>
        <strain evidence="10">277cI</strain>
    </source>
</reference>
<keyword evidence="8 9" id="KW-0472">Membrane</keyword>
<evidence type="ECO:0000313" key="11">
    <source>
        <dbReference type="Proteomes" id="UP000315454"/>
    </source>
</evidence>
<accession>A0A524RVA9</accession>
<comment type="similarity">
    <text evidence="3">Belongs to the CobD/CbiB family.</text>
</comment>
<dbReference type="GO" id="GO:0009236">
    <property type="term" value="P:cobalamin biosynthetic process"/>
    <property type="evidence" value="ECO:0007669"/>
    <property type="project" value="UniProtKB-UniPathway"/>
</dbReference>
<keyword evidence="7 9" id="KW-1133">Transmembrane helix</keyword>
<comment type="caution">
    <text evidence="10">The sequence shown here is derived from an EMBL/GenBank/DDBJ whole genome shotgun (WGS) entry which is preliminary data.</text>
</comment>
<feature type="transmembrane region" description="Helical" evidence="9">
    <location>
        <begin position="153"/>
        <end position="178"/>
    </location>
</feature>
<evidence type="ECO:0000256" key="1">
    <source>
        <dbReference type="ARBA" id="ARBA00004651"/>
    </source>
</evidence>
<dbReference type="NCBIfam" id="TIGR00380">
    <property type="entry name" value="cobal_cbiB"/>
    <property type="match status" value="1"/>
</dbReference>
<organism evidence="10 11">
    <name type="scientific">Aphanocapsa feldmannii 277cI</name>
    <dbReference type="NCBI Taxonomy" id="2507554"/>
    <lineage>
        <taxon>Bacteria</taxon>
        <taxon>Bacillati</taxon>
        <taxon>Cyanobacteriota</taxon>
        <taxon>Cyanophyceae</taxon>
        <taxon>Oscillatoriophycideae</taxon>
        <taxon>Chroococcales</taxon>
        <taxon>Microcystaceae</taxon>
        <taxon>Aphanocapsa</taxon>
    </lineage>
</organism>
<feature type="transmembrane region" description="Helical" evidence="9">
    <location>
        <begin position="71"/>
        <end position="90"/>
    </location>
</feature>
<feature type="transmembrane region" description="Helical" evidence="9">
    <location>
        <begin position="300"/>
        <end position="318"/>
    </location>
</feature>
<protein>
    <submittedName>
        <fullName evidence="10">Cobalamin biosynthesis protein CobD</fullName>
    </submittedName>
</protein>
<dbReference type="UniPathway" id="UPA00148"/>
<dbReference type="PANTHER" id="PTHR34308">
    <property type="entry name" value="COBALAMIN BIOSYNTHESIS PROTEIN CBIB"/>
    <property type="match status" value="1"/>
</dbReference>
<dbReference type="GO" id="GO:0048472">
    <property type="term" value="F:threonine-phosphate decarboxylase activity"/>
    <property type="evidence" value="ECO:0007669"/>
    <property type="project" value="InterPro"/>
</dbReference>
<comment type="subcellular location">
    <subcellularLocation>
        <location evidence="1">Cell membrane</location>
        <topology evidence="1">Multi-pass membrane protein</topology>
    </subcellularLocation>
</comment>
<evidence type="ECO:0000256" key="8">
    <source>
        <dbReference type="ARBA" id="ARBA00023136"/>
    </source>
</evidence>
<evidence type="ECO:0000256" key="9">
    <source>
        <dbReference type="SAM" id="Phobius"/>
    </source>
</evidence>
<feature type="transmembrane region" description="Helical" evidence="9">
    <location>
        <begin position="44"/>
        <end position="65"/>
    </location>
</feature>
<feature type="non-terminal residue" evidence="10">
    <location>
        <position position="1"/>
    </location>
</feature>
<evidence type="ECO:0000256" key="5">
    <source>
        <dbReference type="ARBA" id="ARBA00022573"/>
    </source>
</evidence>
<evidence type="ECO:0000256" key="4">
    <source>
        <dbReference type="ARBA" id="ARBA00022475"/>
    </source>
</evidence>
<dbReference type="Pfam" id="PF03186">
    <property type="entry name" value="CobD_Cbib"/>
    <property type="match status" value="1"/>
</dbReference>
<keyword evidence="4" id="KW-1003">Cell membrane</keyword>
<dbReference type="Proteomes" id="UP000315454">
    <property type="component" value="Unassembled WGS sequence"/>
</dbReference>
<dbReference type="GO" id="GO:0005886">
    <property type="term" value="C:plasma membrane"/>
    <property type="evidence" value="ECO:0007669"/>
    <property type="project" value="UniProtKB-SubCell"/>
</dbReference>
<comment type="pathway">
    <text evidence="2">Cofactor biosynthesis; adenosylcobalamin biosynthesis.</text>
</comment>
<keyword evidence="6 9" id="KW-0812">Transmembrane</keyword>
<evidence type="ECO:0000256" key="7">
    <source>
        <dbReference type="ARBA" id="ARBA00022989"/>
    </source>
</evidence>
<dbReference type="PANTHER" id="PTHR34308:SF1">
    <property type="entry name" value="COBALAMIN BIOSYNTHESIS PROTEIN CBIB"/>
    <property type="match status" value="1"/>
</dbReference>
<name>A0A524RVA9_9CHRO</name>
<dbReference type="InterPro" id="IPR004485">
    <property type="entry name" value="Cobalamin_biosynth_CobD/CbiB"/>
</dbReference>
<dbReference type="HAMAP" id="MF_00024">
    <property type="entry name" value="CobD_CbiB"/>
    <property type="match status" value="1"/>
</dbReference>
<evidence type="ECO:0000256" key="6">
    <source>
        <dbReference type="ARBA" id="ARBA00022692"/>
    </source>
</evidence>
<keyword evidence="5" id="KW-0169">Cobalamin biosynthesis</keyword>